<dbReference type="InterPro" id="IPR052560">
    <property type="entry name" value="RdDP_mobile_element"/>
</dbReference>
<evidence type="ECO:0000313" key="3">
    <source>
        <dbReference type="Proteomes" id="UP000886998"/>
    </source>
</evidence>
<accession>A0A8X7BYP3</accession>
<name>A0A8X7BYP3_9ARAC</name>
<feature type="domain" description="Reverse transcriptase" evidence="1">
    <location>
        <begin position="1"/>
        <end position="149"/>
    </location>
</feature>
<keyword evidence="3" id="KW-1185">Reference proteome</keyword>
<dbReference type="OrthoDB" id="6435936at2759"/>
<organism evidence="2 3">
    <name type="scientific">Trichonephila inaurata madagascariensis</name>
    <dbReference type="NCBI Taxonomy" id="2747483"/>
    <lineage>
        <taxon>Eukaryota</taxon>
        <taxon>Metazoa</taxon>
        <taxon>Ecdysozoa</taxon>
        <taxon>Arthropoda</taxon>
        <taxon>Chelicerata</taxon>
        <taxon>Arachnida</taxon>
        <taxon>Araneae</taxon>
        <taxon>Araneomorphae</taxon>
        <taxon>Entelegynae</taxon>
        <taxon>Araneoidea</taxon>
        <taxon>Nephilidae</taxon>
        <taxon>Trichonephila</taxon>
        <taxon>Trichonephila inaurata</taxon>
    </lineage>
</organism>
<dbReference type="Gene3D" id="3.30.70.270">
    <property type="match status" value="1"/>
</dbReference>
<dbReference type="AlphaFoldDB" id="A0A8X7BYP3"/>
<evidence type="ECO:0000313" key="2">
    <source>
        <dbReference type="EMBL" id="GFY47507.1"/>
    </source>
</evidence>
<gene>
    <name evidence="2" type="ORF">TNIN_7981</name>
</gene>
<dbReference type="PANTHER" id="PTHR36688">
    <property type="entry name" value="ENDO/EXONUCLEASE/PHOSPHATASE DOMAIN-CONTAINING PROTEIN"/>
    <property type="match status" value="1"/>
</dbReference>
<dbReference type="GO" id="GO:0071897">
    <property type="term" value="P:DNA biosynthetic process"/>
    <property type="evidence" value="ECO:0007669"/>
    <property type="project" value="UniProtKB-ARBA"/>
</dbReference>
<evidence type="ECO:0000259" key="1">
    <source>
        <dbReference type="PROSITE" id="PS50878"/>
    </source>
</evidence>
<protein>
    <submittedName>
        <fullName evidence="2">Uncharacterized protein LOC103524116</fullName>
    </submittedName>
</protein>
<comment type="caution">
    <text evidence="2">The sequence shown here is derived from an EMBL/GenBank/DDBJ whole genome shotgun (WGS) entry which is preliminary data.</text>
</comment>
<dbReference type="Proteomes" id="UP000886998">
    <property type="component" value="Unassembled WGS sequence"/>
</dbReference>
<reference evidence="2" key="1">
    <citation type="submission" date="2020-08" db="EMBL/GenBank/DDBJ databases">
        <title>Multicomponent nature underlies the extraordinary mechanical properties of spider dragline silk.</title>
        <authorList>
            <person name="Kono N."/>
            <person name="Nakamura H."/>
            <person name="Mori M."/>
            <person name="Yoshida Y."/>
            <person name="Ohtoshi R."/>
            <person name="Malay A.D."/>
            <person name="Moran D.A.P."/>
            <person name="Tomita M."/>
            <person name="Numata K."/>
            <person name="Arakawa K."/>
        </authorList>
    </citation>
    <scope>NUCLEOTIDE SEQUENCE</scope>
</reference>
<dbReference type="SUPFAM" id="SSF56672">
    <property type="entry name" value="DNA/RNA polymerases"/>
    <property type="match status" value="1"/>
</dbReference>
<dbReference type="InterPro" id="IPR043502">
    <property type="entry name" value="DNA/RNA_pol_sf"/>
</dbReference>
<dbReference type="PROSITE" id="PS50878">
    <property type="entry name" value="RT_POL"/>
    <property type="match status" value="1"/>
</dbReference>
<dbReference type="PANTHER" id="PTHR36688:SF1">
    <property type="entry name" value="ENDONUCLEASE_EXONUCLEASE_PHOSPHATASE DOMAIN-CONTAINING PROTEIN"/>
    <property type="match status" value="1"/>
</dbReference>
<dbReference type="Pfam" id="PF00078">
    <property type="entry name" value="RVT_1"/>
    <property type="match status" value="1"/>
</dbReference>
<dbReference type="InterPro" id="IPR000477">
    <property type="entry name" value="RT_dom"/>
</dbReference>
<dbReference type="InterPro" id="IPR043128">
    <property type="entry name" value="Rev_trsase/Diguanyl_cyclase"/>
</dbReference>
<dbReference type="EMBL" id="BMAV01005985">
    <property type="protein sequence ID" value="GFY47507.1"/>
    <property type="molecule type" value="Genomic_DNA"/>
</dbReference>
<proteinExistence type="predicted"/>
<sequence length="318" mass="35621">MFPAISLNGSVISSQRFLNIKYGNSRSGYGQTRQGLPQEFVLSPVLFNIMINDLLSFIDNAVPEINSLLYADDLVLWSTGSDIPKLESTLNSALVTLANWFLENDFKVNPDKTNFELFTLSTKKHNINLVYNNNAILRTDCATYLGISLDSRLTWTKHIAKVVANATSRLSLLKRIAGVQWGSSQSVLTSTFTSYIRPVIDYGSELLVTASDSALLKLDIVQNKALRFITGAATSAPIASMELQTEISSSSERRQYSALSLGERLIRKEHFWPKYIPSQTRLKIQHTFLFEFQRLANVFGVSVIIDFPSLDRLPSRVI</sequence>